<evidence type="ECO:0000313" key="2">
    <source>
        <dbReference type="EMBL" id="MFD2611643.1"/>
    </source>
</evidence>
<proteinExistence type="predicted"/>
<evidence type="ECO:0000313" key="3">
    <source>
        <dbReference type="Proteomes" id="UP001597541"/>
    </source>
</evidence>
<name>A0ABW5P9M6_9BACL</name>
<keyword evidence="3" id="KW-1185">Reference proteome</keyword>
<dbReference type="InterPro" id="IPR050312">
    <property type="entry name" value="IolE/XylAMocC-like"/>
</dbReference>
<dbReference type="InterPro" id="IPR013022">
    <property type="entry name" value="Xyl_isomerase-like_TIM-brl"/>
</dbReference>
<protein>
    <submittedName>
        <fullName evidence="2">Sugar phosphate isomerase/epimerase family protein</fullName>
    </submittedName>
</protein>
<comment type="caution">
    <text evidence="2">The sequence shown here is derived from an EMBL/GenBank/DDBJ whole genome shotgun (WGS) entry which is preliminary data.</text>
</comment>
<feature type="domain" description="Xylose isomerase-like TIM barrel" evidence="1">
    <location>
        <begin position="29"/>
        <end position="265"/>
    </location>
</feature>
<dbReference type="Pfam" id="PF01261">
    <property type="entry name" value="AP_endonuc_2"/>
    <property type="match status" value="1"/>
</dbReference>
<dbReference type="PANTHER" id="PTHR12110:SF41">
    <property type="entry name" value="INOSOSE DEHYDRATASE"/>
    <property type="match status" value="1"/>
</dbReference>
<dbReference type="GO" id="GO:0016853">
    <property type="term" value="F:isomerase activity"/>
    <property type="evidence" value="ECO:0007669"/>
    <property type="project" value="UniProtKB-KW"/>
</dbReference>
<dbReference type="EMBL" id="JBHUME010000005">
    <property type="protein sequence ID" value="MFD2611643.1"/>
    <property type="molecule type" value="Genomic_DNA"/>
</dbReference>
<reference evidence="3" key="1">
    <citation type="journal article" date="2019" name="Int. J. Syst. Evol. Microbiol.">
        <title>The Global Catalogue of Microorganisms (GCM) 10K type strain sequencing project: providing services to taxonomists for standard genome sequencing and annotation.</title>
        <authorList>
            <consortium name="The Broad Institute Genomics Platform"/>
            <consortium name="The Broad Institute Genome Sequencing Center for Infectious Disease"/>
            <person name="Wu L."/>
            <person name="Ma J."/>
        </authorList>
    </citation>
    <scope>NUCLEOTIDE SEQUENCE [LARGE SCALE GENOMIC DNA]</scope>
    <source>
        <strain evidence="3">KCTC 3950</strain>
    </source>
</reference>
<dbReference type="Proteomes" id="UP001597541">
    <property type="component" value="Unassembled WGS sequence"/>
</dbReference>
<gene>
    <name evidence="2" type="ORF">ACFSUF_04320</name>
</gene>
<evidence type="ECO:0000259" key="1">
    <source>
        <dbReference type="Pfam" id="PF01261"/>
    </source>
</evidence>
<sequence>MTQIAIPKITCFADEISHDLDEQMDVLEAQGVKHLELRGLWGKNVLELTPEELDRIRYSLRQRGFAVSSIGSPIGKYPLADEFQPQLEALETAINAANALETPYIRIFSFHPPEGANLDECRTESLWRMESLVKLAEQHKMVLLLENDSNLYGSAPERCLELLRHCASPSLRMAFDPGNFVRAGSQPMTEAYPLLKEYVDYIHVKDSTEVSWVPAGSGLGQLPELLTALKDREYHGYLSVEPHLHQYLPHSSNPKRVVTAIRALQQLLKNENIDWE</sequence>
<dbReference type="SUPFAM" id="SSF51658">
    <property type="entry name" value="Xylose isomerase-like"/>
    <property type="match status" value="1"/>
</dbReference>
<dbReference type="RefSeq" id="WP_377600494.1">
    <property type="nucleotide sequence ID" value="NZ_JBHUME010000005.1"/>
</dbReference>
<organism evidence="2 3">
    <name type="scientific">Paenibacillus gansuensis</name>
    <dbReference type="NCBI Taxonomy" id="306542"/>
    <lineage>
        <taxon>Bacteria</taxon>
        <taxon>Bacillati</taxon>
        <taxon>Bacillota</taxon>
        <taxon>Bacilli</taxon>
        <taxon>Bacillales</taxon>
        <taxon>Paenibacillaceae</taxon>
        <taxon>Paenibacillus</taxon>
    </lineage>
</organism>
<dbReference type="InterPro" id="IPR036237">
    <property type="entry name" value="Xyl_isomerase-like_sf"/>
</dbReference>
<keyword evidence="2" id="KW-0413">Isomerase</keyword>
<dbReference type="Gene3D" id="3.20.20.150">
    <property type="entry name" value="Divalent-metal-dependent TIM barrel enzymes"/>
    <property type="match status" value="1"/>
</dbReference>
<dbReference type="PANTHER" id="PTHR12110">
    <property type="entry name" value="HYDROXYPYRUVATE ISOMERASE"/>
    <property type="match status" value="1"/>
</dbReference>
<accession>A0ABW5P9M6</accession>